<accession>A0A0W0YA79</accession>
<feature type="transmembrane region" description="Helical" evidence="1">
    <location>
        <begin position="31"/>
        <end position="50"/>
    </location>
</feature>
<gene>
    <name evidence="2" type="ORF">Lsan_3517</name>
</gene>
<organism evidence="2 3">
    <name type="scientific">Legionella santicrucis</name>
    <dbReference type="NCBI Taxonomy" id="45074"/>
    <lineage>
        <taxon>Bacteria</taxon>
        <taxon>Pseudomonadati</taxon>
        <taxon>Pseudomonadota</taxon>
        <taxon>Gammaproteobacteria</taxon>
        <taxon>Legionellales</taxon>
        <taxon>Legionellaceae</taxon>
        <taxon>Legionella</taxon>
    </lineage>
</organism>
<dbReference type="Proteomes" id="UP000054703">
    <property type="component" value="Unassembled WGS sequence"/>
</dbReference>
<name>A0A0W0YA79_9GAMM</name>
<reference evidence="2 3" key="1">
    <citation type="submission" date="2015-11" db="EMBL/GenBank/DDBJ databases">
        <title>Genomic analysis of 38 Legionella species identifies large and diverse effector repertoires.</title>
        <authorList>
            <person name="Burstein D."/>
            <person name="Amaro F."/>
            <person name="Zusman T."/>
            <person name="Lifshitz Z."/>
            <person name="Cohen O."/>
            <person name="Gilbert J.A."/>
            <person name="Pupko T."/>
            <person name="Shuman H.A."/>
            <person name="Segal G."/>
        </authorList>
    </citation>
    <scope>NUCLEOTIDE SEQUENCE [LARGE SCALE GENOMIC DNA]</scope>
    <source>
        <strain evidence="2 3">SC-63-C7</strain>
    </source>
</reference>
<dbReference type="AlphaFoldDB" id="A0A0W0YA79"/>
<keyword evidence="1" id="KW-0472">Membrane</keyword>
<evidence type="ECO:0000256" key="1">
    <source>
        <dbReference type="SAM" id="Phobius"/>
    </source>
</evidence>
<feature type="transmembrane region" description="Helical" evidence="1">
    <location>
        <begin position="62"/>
        <end position="84"/>
    </location>
</feature>
<dbReference type="EMBL" id="LNYU01000090">
    <property type="protein sequence ID" value="KTD53853.1"/>
    <property type="molecule type" value="Genomic_DNA"/>
</dbReference>
<proteinExistence type="predicted"/>
<sequence length="90" mass="10478">MDKVIFEAFETFDRKSKSEYRLGKNLGIKGLFLLNLTYGILLIEYLVIFSEKVDADLIYWKVFSWCLFINLFSSKLISSSLILANIKRVS</sequence>
<protein>
    <submittedName>
        <fullName evidence="2">Uncharacterized protein</fullName>
    </submittedName>
</protein>
<keyword evidence="1" id="KW-0812">Transmembrane</keyword>
<keyword evidence="1" id="KW-1133">Transmembrane helix</keyword>
<evidence type="ECO:0000313" key="2">
    <source>
        <dbReference type="EMBL" id="KTD53853.1"/>
    </source>
</evidence>
<evidence type="ECO:0000313" key="3">
    <source>
        <dbReference type="Proteomes" id="UP000054703"/>
    </source>
</evidence>
<keyword evidence="3" id="KW-1185">Reference proteome</keyword>
<comment type="caution">
    <text evidence="2">The sequence shown here is derived from an EMBL/GenBank/DDBJ whole genome shotgun (WGS) entry which is preliminary data.</text>
</comment>